<keyword evidence="2" id="KW-0472">Membrane</keyword>
<protein>
    <submittedName>
        <fullName evidence="3">Uncharacterized protein</fullName>
    </submittedName>
</protein>
<feature type="transmembrane region" description="Helical" evidence="2">
    <location>
        <begin position="72"/>
        <end position="92"/>
    </location>
</feature>
<evidence type="ECO:0000256" key="2">
    <source>
        <dbReference type="SAM" id="Phobius"/>
    </source>
</evidence>
<dbReference type="EMBL" id="QGSV01000200">
    <property type="protein sequence ID" value="PWU47181.1"/>
    <property type="molecule type" value="Genomic_DNA"/>
</dbReference>
<comment type="caution">
    <text evidence="3">The sequence shown here is derived from an EMBL/GenBank/DDBJ whole genome shotgun (WGS) entry which is preliminary data.</text>
</comment>
<accession>A0A317K2S9</accession>
<proteinExistence type="predicted"/>
<sequence length="129" mass="12975">MVLVVGAAMLAAVAFAPTELPARALLVAVVVGAYAAVVADLRAVAAVAALAAATFVGFLAHHYGDLTGAGNAWSYVVLIGLAAVLGTGYRYLRSINADDDEVAPLIRRPVPGSSVVAPPDDAPRGPRAA</sequence>
<dbReference type="AlphaFoldDB" id="A0A317K2S9"/>
<gene>
    <name evidence="3" type="ORF">DLJ46_15505</name>
</gene>
<evidence type="ECO:0000256" key="1">
    <source>
        <dbReference type="SAM" id="MobiDB-lite"/>
    </source>
</evidence>
<keyword evidence="2" id="KW-1133">Transmembrane helix</keyword>
<dbReference type="RefSeq" id="WP_109945366.1">
    <property type="nucleotide sequence ID" value="NZ_QGGF01000454.1"/>
</dbReference>
<organism evidence="3 4">
    <name type="scientific">Micromonospora globispora</name>
    <dbReference type="NCBI Taxonomy" id="1450148"/>
    <lineage>
        <taxon>Bacteria</taxon>
        <taxon>Bacillati</taxon>
        <taxon>Actinomycetota</taxon>
        <taxon>Actinomycetes</taxon>
        <taxon>Micromonosporales</taxon>
        <taxon>Micromonosporaceae</taxon>
        <taxon>Micromonospora</taxon>
    </lineage>
</organism>
<name>A0A317K2S9_9ACTN</name>
<keyword evidence="2" id="KW-0812">Transmembrane</keyword>
<dbReference type="Proteomes" id="UP000245683">
    <property type="component" value="Unassembled WGS sequence"/>
</dbReference>
<feature type="transmembrane region" description="Helical" evidence="2">
    <location>
        <begin position="42"/>
        <end position="60"/>
    </location>
</feature>
<keyword evidence="4" id="KW-1185">Reference proteome</keyword>
<feature type="region of interest" description="Disordered" evidence="1">
    <location>
        <begin position="109"/>
        <end position="129"/>
    </location>
</feature>
<evidence type="ECO:0000313" key="4">
    <source>
        <dbReference type="Proteomes" id="UP000245683"/>
    </source>
</evidence>
<evidence type="ECO:0000313" key="3">
    <source>
        <dbReference type="EMBL" id="PWU47181.1"/>
    </source>
</evidence>
<reference evidence="4" key="1">
    <citation type="submission" date="2018-05" db="EMBL/GenBank/DDBJ databases">
        <title>Micromonospora globispora sp. nov. and Micromonospora rugosa sp. nov., isolated from marine sediment.</title>
        <authorList>
            <person name="Carro L."/>
            <person name="Aysel V."/>
            <person name="Cetin D."/>
            <person name="Igual J.M."/>
            <person name="Klenk H.-P."/>
            <person name="Trujillo M.E."/>
            <person name="Sahin N."/>
        </authorList>
    </citation>
    <scope>NUCLEOTIDE SEQUENCE [LARGE SCALE GENOMIC DNA]</scope>
    <source>
        <strain evidence="4">S2904</strain>
    </source>
</reference>